<feature type="signal peptide" evidence="1">
    <location>
        <begin position="1"/>
        <end position="24"/>
    </location>
</feature>
<comment type="caution">
    <text evidence="2">The sequence shown here is derived from an EMBL/GenBank/DDBJ whole genome shotgun (WGS) entry which is preliminary data.</text>
</comment>
<keyword evidence="1" id="KW-0732">Signal</keyword>
<name>A0ABR6KMX6_9BACT</name>
<dbReference type="EMBL" id="JACHOC010000005">
    <property type="protein sequence ID" value="MBB4622867.1"/>
    <property type="molecule type" value="Genomic_DNA"/>
</dbReference>
<evidence type="ECO:0008006" key="4">
    <source>
        <dbReference type="Google" id="ProtNLM"/>
    </source>
</evidence>
<accession>A0ABR6KMX6</accession>
<reference evidence="2 3" key="1">
    <citation type="submission" date="2020-08" db="EMBL/GenBank/DDBJ databases">
        <title>Genomic Encyclopedia of Type Strains, Phase IV (KMG-IV): sequencing the most valuable type-strain genomes for metagenomic binning, comparative biology and taxonomic classification.</title>
        <authorList>
            <person name="Goeker M."/>
        </authorList>
    </citation>
    <scope>NUCLEOTIDE SEQUENCE [LARGE SCALE GENOMIC DNA]</scope>
    <source>
        <strain evidence="2 3">DSM 102983</strain>
    </source>
</reference>
<gene>
    <name evidence="2" type="ORF">GGQ57_002776</name>
</gene>
<sequence>MHNMKGVSLILSVLLFTVFMSSCANDEQNPSPEDSYSTLMVKADTKSAGMKSISESVEQIILTGNDILWFNETTNEIRFKDNYYLQKSISFYTDIKFYLDDDFLFSTIKVTDINSQIYNSPVLYYNMTENKFYINDGYPEISVLKPQDKIQKARDKNMQAIANEWGKFIRYMKKVNKYKK</sequence>
<evidence type="ECO:0000256" key="1">
    <source>
        <dbReference type="SAM" id="SignalP"/>
    </source>
</evidence>
<evidence type="ECO:0000313" key="3">
    <source>
        <dbReference type="Proteomes" id="UP000533637"/>
    </source>
</evidence>
<feature type="chain" id="PRO_5045124430" description="DUF4468 domain-containing protein" evidence="1">
    <location>
        <begin position="25"/>
        <end position="180"/>
    </location>
</feature>
<dbReference type="RefSeq" id="WP_233587604.1">
    <property type="nucleotide sequence ID" value="NZ_JACHOC010000005.1"/>
</dbReference>
<proteinExistence type="predicted"/>
<organism evidence="2 3">
    <name type="scientific">Parabacteroides faecis</name>
    <dbReference type="NCBI Taxonomy" id="1217282"/>
    <lineage>
        <taxon>Bacteria</taxon>
        <taxon>Pseudomonadati</taxon>
        <taxon>Bacteroidota</taxon>
        <taxon>Bacteroidia</taxon>
        <taxon>Bacteroidales</taxon>
        <taxon>Tannerellaceae</taxon>
        <taxon>Parabacteroides</taxon>
    </lineage>
</organism>
<keyword evidence="3" id="KW-1185">Reference proteome</keyword>
<protein>
    <recommendedName>
        <fullName evidence="4">DUF4468 domain-containing protein</fullName>
    </recommendedName>
</protein>
<dbReference type="Proteomes" id="UP000533637">
    <property type="component" value="Unassembled WGS sequence"/>
</dbReference>
<dbReference type="PROSITE" id="PS51257">
    <property type="entry name" value="PROKAR_LIPOPROTEIN"/>
    <property type="match status" value="1"/>
</dbReference>
<evidence type="ECO:0000313" key="2">
    <source>
        <dbReference type="EMBL" id="MBB4622867.1"/>
    </source>
</evidence>